<proteinExistence type="predicted"/>
<dbReference type="PANTHER" id="PTHR34504:SF2">
    <property type="entry name" value="UPF0150 PROTEIN SSL0259"/>
    <property type="match status" value="1"/>
</dbReference>
<accession>Q133Z6</accession>
<evidence type="ECO:0000313" key="4">
    <source>
        <dbReference type="Proteomes" id="UP000001818"/>
    </source>
</evidence>
<reference evidence="3 4" key="1">
    <citation type="submission" date="2006-03" db="EMBL/GenBank/DDBJ databases">
        <title>Complete sequence of Rhodopseudomonas palustris BisB5.</title>
        <authorList>
            <consortium name="US DOE Joint Genome Institute"/>
            <person name="Copeland A."/>
            <person name="Lucas S."/>
            <person name="Lapidus A."/>
            <person name="Barry K."/>
            <person name="Detter J.C."/>
            <person name="Glavina del Rio T."/>
            <person name="Hammon N."/>
            <person name="Israni S."/>
            <person name="Dalin E."/>
            <person name="Tice H."/>
            <person name="Pitluck S."/>
            <person name="Chain P."/>
            <person name="Malfatti S."/>
            <person name="Shin M."/>
            <person name="Vergez L."/>
            <person name="Schmutz J."/>
            <person name="Larimer F."/>
            <person name="Land M."/>
            <person name="Hauser L."/>
            <person name="Pelletier D.A."/>
            <person name="Kyrpides N."/>
            <person name="Lykidis A."/>
            <person name="Oda Y."/>
            <person name="Harwood C.S."/>
            <person name="Richardson P."/>
        </authorList>
    </citation>
    <scope>NUCLEOTIDE SEQUENCE [LARGE SCALE GENOMIC DNA]</scope>
    <source>
        <strain evidence="3 4">BisB5</strain>
    </source>
</reference>
<organism evidence="3 4">
    <name type="scientific">Rhodopseudomonas palustris (strain BisB5)</name>
    <dbReference type="NCBI Taxonomy" id="316057"/>
    <lineage>
        <taxon>Bacteria</taxon>
        <taxon>Pseudomonadati</taxon>
        <taxon>Pseudomonadota</taxon>
        <taxon>Alphaproteobacteria</taxon>
        <taxon>Hyphomicrobiales</taxon>
        <taxon>Nitrobacteraceae</taxon>
        <taxon>Rhodopseudomonas</taxon>
    </lineage>
</organism>
<dbReference type="HOGENOM" id="CLU_1694136_0_0_5"/>
<dbReference type="AlphaFoldDB" id="Q133Z6"/>
<dbReference type="Proteomes" id="UP000001818">
    <property type="component" value="Chromosome"/>
</dbReference>
<dbReference type="STRING" id="316057.RPD_3369"/>
<evidence type="ECO:0000313" key="3">
    <source>
        <dbReference type="EMBL" id="ABE40593.1"/>
    </source>
</evidence>
<feature type="region of interest" description="Disordered" evidence="1">
    <location>
        <begin position="111"/>
        <end position="133"/>
    </location>
</feature>
<dbReference type="KEGG" id="rpd:RPD_3369"/>
<dbReference type="Pfam" id="PF15919">
    <property type="entry name" value="HicB_lk_antitox"/>
    <property type="match status" value="1"/>
</dbReference>
<name>Q133Z6_RHOPS</name>
<sequence length="155" mass="16650">MHARSRGRRLHPNYIVASIGGEQEAAMVHYVALIHLDADGSYRVSFPDIPGVVTAGETIEEAEEEAAELLAFAAEDPDGAIVFNQPRTIDELNKDPAFVAASKDAIGALMNTSRRHATPTSQRRHGRASSRPATSCLRQALKAWMPGSSPGMTGQ</sequence>
<protein>
    <recommendedName>
        <fullName evidence="2">HicB-like antitoxin of toxin-antitoxin system domain-containing protein</fullName>
    </recommendedName>
</protein>
<dbReference type="PANTHER" id="PTHR34504">
    <property type="entry name" value="ANTITOXIN HICB"/>
    <property type="match status" value="1"/>
</dbReference>
<feature type="domain" description="HicB-like antitoxin of toxin-antitoxin system" evidence="2">
    <location>
        <begin position="30"/>
        <end position="100"/>
    </location>
</feature>
<gene>
    <name evidence="3" type="ordered locus">RPD_3369</name>
</gene>
<dbReference type="InterPro" id="IPR051404">
    <property type="entry name" value="TA_system_antitoxin"/>
</dbReference>
<dbReference type="eggNOG" id="COG1598">
    <property type="taxonomic scope" value="Bacteria"/>
</dbReference>
<dbReference type="InterPro" id="IPR035069">
    <property type="entry name" value="TTHA1013/TTHA0281-like"/>
</dbReference>
<evidence type="ECO:0000259" key="2">
    <source>
        <dbReference type="Pfam" id="PF15919"/>
    </source>
</evidence>
<dbReference type="SUPFAM" id="SSF143100">
    <property type="entry name" value="TTHA1013/TTHA0281-like"/>
    <property type="match status" value="1"/>
</dbReference>
<dbReference type="InterPro" id="IPR031807">
    <property type="entry name" value="HicB-like"/>
</dbReference>
<dbReference type="Gene3D" id="3.30.160.250">
    <property type="match status" value="1"/>
</dbReference>
<feature type="compositionally biased region" description="Basic residues" evidence="1">
    <location>
        <begin position="113"/>
        <end position="128"/>
    </location>
</feature>
<dbReference type="EMBL" id="CP000283">
    <property type="protein sequence ID" value="ABE40593.1"/>
    <property type="molecule type" value="Genomic_DNA"/>
</dbReference>
<evidence type="ECO:0000256" key="1">
    <source>
        <dbReference type="SAM" id="MobiDB-lite"/>
    </source>
</evidence>